<dbReference type="AlphaFoldDB" id="A0A7V9Z4G8"/>
<comment type="caution">
    <text evidence="7">The sequence shown here is derived from an EMBL/GenBank/DDBJ whole genome shotgun (WGS) entry which is preliminary data.</text>
</comment>
<keyword evidence="7" id="KW-0378">Hydrolase</keyword>
<reference evidence="7 8" key="1">
    <citation type="submission" date="2020-07" db="EMBL/GenBank/DDBJ databases">
        <title>Genomic Encyclopedia of Type Strains, Phase IV (KMG-IV): sequencing the most valuable type-strain genomes for metagenomic binning, comparative biology and taxonomic classification.</title>
        <authorList>
            <person name="Goeker M."/>
        </authorList>
    </citation>
    <scope>NUCLEOTIDE SEQUENCE [LARGE SCALE GENOMIC DNA]</scope>
    <source>
        <strain evidence="7 8">DSM 15730</strain>
    </source>
</reference>
<keyword evidence="4 6" id="KW-1133">Transmembrane helix</keyword>
<dbReference type="PANTHER" id="PTHR30249">
    <property type="entry name" value="PUTATIVE SEROTONIN TRANSPORTER"/>
    <property type="match status" value="1"/>
</dbReference>
<comment type="subcellular location">
    <subcellularLocation>
        <location evidence="1">Cell membrane</location>
        <topology evidence="1">Multi-pass membrane protein</topology>
    </subcellularLocation>
</comment>
<proteinExistence type="predicted"/>
<dbReference type="RefSeq" id="WP_181554760.1">
    <property type="nucleotide sequence ID" value="NZ_CP064060.1"/>
</dbReference>
<dbReference type="PANTHER" id="PTHR30249:SF17">
    <property type="entry name" value="HOLIN-LIKE PROTEIN CIDB"/>
    <property type="match status" value="1"/>
</dbReference>
<feature type="transmembrane region" description="Helical" evidence="6">
    <location>
        <begin position="138"/>
        <end position="160"/>
    </location>
</feature>
<accession>A0A7V9Z4G8</accession>
<organism evidence="7 8">
    <name type="scientific">Thermaerobacillus caldiproteolyticus</name>
    <dbReference type="NCBI Taxonomy" id="247480"/>
    <lineage>
        <taxon>Bacteria</taxon>
        <taxon>Bacillati</taxon>
        <taxon>Bacillota</taxon>
        <taxon>Bacilli</taxon>
        <taxon>Bacillales</taxon>
        <taxon>Anoxybacillaceae</taxon>
        <taxon>Thermaerobacillus</taxon>
    </lineage>
</organism>
<evidence type="ECO:0000256" key="4">
    <source>
        <dbReference type="ARBA" id="ARBA00022989"/>
    </source>
</evidence>
<dbReference type="InterPro" id="IPR007300">
    <property type="entry name" value="CidB/LrgB"/>
</dbReference>
<keyword evidence="8" id="KW-1185">Reference proteome</keyword>
<keyword evidence="3 6" id="KW-0812">Transmembrane</keyword>
<keyword evidence="2" id="KW-1003">Cell membrane</keyword>
<evidence type="ECO:0000313" key="7">
    <source>
        <dbReference type="EMBL" id="MBA2873859.1"/>
    </source>
</evidence>
<dbReference type="Proteomes" id="UP000523087">
    <property type="component" value="Unassembled WGS sequence"/>
</dbReference>
<evidence type="ECO:0000256" key="6">
    <source>
        <dbReference type="SAM" id="Phobius"/>
    </source>
</evidence>
<evidence type="ECO:0000256" key="5">
    <source>
        <dbReference type="ARBA" id="ARBA00023136"/>
    </source>
</evidence>
<sequence>MGNALLFIFVTVVIYYMMKKVYARFYTPLLSPIVTTTLIIVVILLTVHLPYEVYMEGGKWIGGLLGPAVVALAFPLYQYRQTLKRFFWPVVQAVLAGTVVGILSGALFAYVFHLNQKLFLSLLPKSVTSPVAMDIAKAIGGIPTLAAVYVMIAGIFGAIFGPSLLRMFNITHPLGVGIGLGSASHGIGTVKALEIGKEEAAISSIAMTLSAVFAALLCPFFVAVLL</sequence>
<evidence type="ECO:0000256" key="2">
    <source>
        <dbReference type="ARBA" id="ARBA00022475"/>
    </source>
</evidence>
<evidence type="ECO:0000256" key="3">
    <source>
        <dbReference type="ARBA" id="ARBA00022692"/>
    </source>
</evidence>
<evidence type="ECO:0000256" key="1">
    <source>
        <dbReference type="ARBA" id="ARBA00004651"/>
    </source>
</evidence>
<keyword evidence="5 6" id="KW-0472">Membrane</keyword>
<evidence type="ECO:0000313" key="8">
    <source>
        <dbReference type="Proteomes" id="UP000523087"/>
    </source>
</evidence>
<feature type="transmembrane region" description="Helical" evidence="6">
    <location>
        <begin position="29"/>
        <end position="48"/>
    </location>
</feature>
<feature type="transmembrane region" description="Helical" evidence="6">
    <location>
        <begin position="86"/>
        <end position="112"/>
    </location>
</feature>
<feature type="transmembrane region" description="Helical" evidence="6">
    <location>
        <begin position="60"/>
        <end position="79"/>
    </location>
</feature>
<dbReference type="Pfam" id="PF04172">
    <property type="entry name" value="LrgB"/>
    <property type="match status" value="1"/>
</dbReference>
<name>A0A7V9Z4G8_9BACL</name>
<feature type="transmembrane region" description="Helical" evidence="6">
    <location>
        <begin position="201"/>
        <end position="225"/>
    </location>
</feature>
<protein>
    <submittedName>
        <fullName evidence="7">Putative murein hydrolase (TIGR00659 family)</fullName>
    </submittedName>
</protein>
<feature type="transmembrane region" description="Helical" evidence="6">
    <location>
        <begin position="6"/>
        <end position="22"/>
    </location>
</feature>
<gene>
    <name evidence="7" type="ORF">HNR31_000611</name>
</gene>
<dbReference type="GO" id="GO:0016787">
    <property type="term" value="F:hydrolase activity"/>
    <property type="evidence" value="ECO:0007669"/>
    <property type="project" value="UniProtKB-KW"/>
</dbReference>
<dbReference type="EMBL" id="JACDUT010000001">
    <property type="protein sequence ID" value="MBA2873859.1"/>
    <property type="molecule type" value="Genomic_DNA"/>
</dbReference>
<dbReference type="GO" id="GO:0005886">
    <property type="term" value="C:plasma membrane"/>
    <property type="evidence" value="ECO:0007669"/>
    <property type="project" value="UniProtKB-SubCell"/>
</dbReference>